<keyword evidence="3" id="KW-1185">Reference proteome</keyword>
<name>A0A9P8L4X6_9PEZI</name>
<sequence length="333" mass="36720">MASSPTGGSPRQSPIEFEQSLAGPAAYLIHSRVQMRYLDWVSSFLGHKNPRTHKVSKDDLIWLFDNTAFRNQSGAWEAEFVAAFFRKGSGKDLSDAVADLAEKIGVGKGDKAEDTIAERLRPFADVIEPAMTVDVRIGQAGELCLGPSGPSGISSDMHKLPGSGYVDGKAVHPMAILRKNDHRQVKMTTHIAEPDGWAVVSDIDDTIKITMTADGLGIIKSTFADDPKPVPGMPDLYKLIDSALSPTWFYLSASPYNLYPFLHDFRDKYYPSGTIILRDLSWMNIGGLISSLTVNTQEYKEARLEKIHGWLPKRKCLMIGDSTQKDPEAYATL</sequence>
<gene>
    <name evidence="2" type="ORF">GP486_007360</name>
</gene>
<dbReference type="PANTHER" id="PTHR28208:SF1">
    <property type="entry name" value="FILAMENT ORGANIZATION PROTEIN APP1-LIKE, PUTATIVE (AFU_ORTHOLOGUE AFUA_1G06650)-RELATED"/>
    <property type="match status" value="1"/>
</dbReference>
<dbReference type="GO" id="GO:0030479">
    <property type="term" value="C:actin cortical patch"/>
    <property type="evidence" value="ECO:0007669"/>
    <property type="project" value="TreeGrafter"/>
</dbReference>
<comment type="caution">
    <text evidence="2">The sequence shown here is derived from an EMBL/GenBank/DDBJ whole genome shotgun (WGS) entry which is preliminary data.</text>
</comment>
<dbReference type="GO" id="GO:0008195">
    <property type="term" value="F:phosphatidate phosphatase activity"/>
    <property type="evidence" value="ECO:0007669"/>
    <property type="project" value="InterPro"/>
</dbReference>
<feature type="domain" description="Phosphatidate phosphatase APP1 catalytic" evidence="1">
    <location>
        <begin position="197"/>
        <end position="332"/>
    </location>
</feature>
<dbReference type="Pfam" id="PF09949">
    <property type="entry name" value="APP1_cat"/>
    <property type="match status" value="1"/>
</dbReference>
<organism evidence="2 3">
    <name type="scientific">Trichoglossum hirsutum</name>
    <dbReference type="NCBI Taxonomy" id="265104"/>
    <lineage>
        <taxon>Eukaryota</taxon>
        <taxon>Fungi</taxon>
        <taxon>Dikarya</taxon>
        <taxon>Ascomycota</taxon>
        <taxon>Pezizomycotina</taxon>
        <taxon>Geoglossomycetes</taxon>
        <taxon>Geoglossales</taxon>
        <taxon>Geoglossaceae</taxon>
        <taxon>Trichoglossum</taxon>
    </lineage>
</organism>
<dbReference type="Proteomes" id="UP000750711">
    <property type="component" value="Unassembled WGS sequence"/>
</dbReference>
<dbReference type="InterPro" id="IPR052935">
    <property type="entry name" value="Mg2+_PAP"/>
</dbReference>
<reference evidence="2" key="1">
    <citation type="submission" date="2021-03" db="EMBL/GenBank/DDBJ databases">
        <title>Comparative genomics and phylogenomic investigation of the class Geoglossomycetes provide insights into ecological specialization and systematics.</title>
        <authorList>
            <person name="Melie T."/>
            <person name="Pirro S."/>
            <person name="Miller A.N."/>
            <person name="Quandt A."/>
        </authorList>
    </citation>
    <scope>NUCLEOTIDE SEQUENCE</scope>
    <source>
        <strain evidence="2">CAQ_001_2017</strain>
    </source>
</reference>
<dbReference type="EMBL" id="JAGHQM010002031">
    <property type="protein sequence ID" value="KAH0551426.1"/>
    <property type="molecule type" value="Genomic_DNA"/>
</dbReference>
<protein>
    <recommendedName>
        <fullName evidence="1">Phosphatidate phosphatase APP1 catalytic domain-containing protein</fullName>
    </recommendedName>
</protein>
<dbReference type="PANTHER" id="PTHR28208">
    <property type="entry name" value="PHOSPHATIDATE PHOSPHATASE APP1"/>
    <property type="match status" value="1"/>
</dbReference>
<dbReference type="InterPro" id="IPR019236">
    <property type="entry name" value="APP1_cat"/>
</dbReference>
<evidence type="ECO:0000259" key="1">
    <source>
        <dbReference type="Pfam" id="PF09949"/>
    </source>
</evidence>
<accession>A0A9P8L4X6</accession>
<evidence type="ECO:0000313" key="2">
    <source>
        <dbReference type="EMBL" id="KAH0551426.1"/>
    </source>
</evidence>
<dbReference type="AlphaFoldDB" id="A0A9P8L4X6"/>
<evidence type="ECO:0000313" key="3">
    <source>
        <dbReference type="Proteomes" id="UP000750711"/>
    </source>
</evidence>
<proteinExistence type="predicted"/>